<evidence type="ECO:0000256" key="3">
    <source>
        <dbReference type="ARBA" id="ARBA00022475"/>
    </source>
</evidence>
<name>A0A1G5RV90_9FIRM</name>
<organism evidence="9 10">
    <name type="scientific">Acidaminobacter hydrogenoformans DSM 2784</name>
    <dbReference type="NCBI Taxonomy" id="1120920"/>
    <lineage>
        <taxon>Bacteria</taxon>
        <taxon>Bacillati</taxon>
        <taxon>Bacillota</taxon>
        <taxon>Clostridia</taxon>
        <taxon>Peptostreptococcales</taxon>
        <taxon>Acidaminobacteraceae</taxon>
        <taxon>Acidaminobacter</taxon>
    </lineage>
</organism>
<keyword evidence="10" id="KW-1185">Reference proteome</keyword>
<feature type="domain" description="Major facilitator superfamily (MFS) profile" evidence="8">
    <location>
        <begin position="13"/>
        <end position="421"/>
    </location>
</feature>
<evidence type="ECO:0000259" key="8">
    <source>
        <dbReference type="PROSITE" id="PS50850"/>
    </source>
</evidence>
<dbReference type="PANTHER" id="PTHR43124:SF3">
    <property type="entry name" value="CHLORAMPHENICOL EFFLUX PUMP RV0191"/>
    <property type="match status" value="1"/>
</dbReference>
<dbReference type="STRING" id="1120920.SAMN03080599_00838"/>
<feature type="transmembrane region" description="Helical" evidence="7">
    <location>
        <begin position="366"/>
        <end position="385"/>
    </location>
</feature>
<dbReference type="InterPro" id="IPR036259">
    <property type="entry name" value="MFS_trans_sf"/>
</dbReference>
<evidence type="ECO:0000256" key="2">
    <source>
        <dbReference type="ARBA" id="ARBA00022448"/>
    </source>
</evidence>
<accession>A0A1G5RV90</accession>
<feature type="transmembrane region" description="Helical" evidence="7">
    <location>
        <begin position="175"/>
        <end position="198"/>
    </location>
</feature>
<feature type="transmembrane region" description="Helical" evidence="7">
    <location>
        <begin position="259"/>
        <end position="278"/>
    </location>
</feature>
<feature type="transmembrane region" description="Helical" evidence="7">
    <location>
        <begin position="324"/>
        <end position="346"/>
    </location>
</feature>
<dbReference type="InterPro" id="IPR020846">
    <property type="entry name" value="MFS_dom"/>
</dbReference>
<evidence type="ECO:0000256" key="1">
    <source>
        <dbReference type="ARBA" id="ARBA00004651"/>
    </source>
</evidence>
<keyword evidence="2" id="KW-0813">Transport</keyword>
<evidence type="ECO:0000313" key="10">
    <source>
        <dbReference type="Proteomes" id="UP000199208"/>
    </source>
</evidence>
<dbReference type="CDD" id="cd06174">
    <property type="entry name" value="MFS"/>
    <property type="match status" value="1"/>
</dbReference>
<dbReference type="GO" id="GO:0005886">
    <property type="term" value="C:plasma membrane"/>
    <property type="evidence" value="ECO:0007669"/>
    <property type="project" value="UniProtKB-SubCell"/>
</dbReference>
<evidence type="ECO:0000256" key="6">
    <source>
        <dbReference type="ARBA" id="ARBA00023136"/>
    </source>
</evidence>
<dbReference type="RefSeq" id="WP_242870786.1">
    <property type="nucleotide sequence ID" value="NZ_FMWL01000003.1"/>
</dbReference>
<dbReference type="Gene3D" id="1.20.1250.20">
    <property type="entry name" value="MFS general substrate transporter like domains"/>
    <property type="match status" value="2"/>
</dbReference>
<evidence type="ECO:0000256" key="4">
    <source>
        <dbReference type="ARBA" id="ARBA00022692"/>
    </source>
</evidence>
<keyword evidence="6 7" id="KW-0472">Membrane</keyword>
<feature type="transmembrane region" description="Helical" evidence="7">
    <location>
        <begin position="54"/>
        <end position="76"/>
    </location>
</feature>
<feature type="transmembrane region" description="Helical" evidence="7">
    <location>
        <begin position="83"/>
        <end position="102"/>
    </location>
</feature>
<evidence type="ECO:0000256" key="7">
    <source>
        <dbReference type="SAM" id="Phobius"/>
    </source>
</evidence>
<sequence length="429" mass="47153">MESAMKNKDLNTTRKWASLASLIFGAGTIYKLGFLKDAFYVPMQQFMNLSHTQIGLAMSVAGFISTFGFLASIYLSDRFSKKIMIPISLIGTGAVGLLLSTLPSFTYFLIAYCLLAIFADMLFWPIMLKTVRLLGNKSEQGRMFGLLEAGRGLVDTVVAFGALGIFGYLGSNANGLKGAILFFSAVPIIIGVVSYFLLDHDKVSEVNSKGERVGKNKVAFEGMTRAVKNKYIWFVAFNVFFVYSAYCGITYFTPFLEEIYGLPLVLLGAYGIIKQYGLKMLGGPVGGYLTDKVLKSATKFLKIAFLLTAIVMLIYMNLPHESLNLYFGMFLTLVVGAFIFSMRAVFFAPMEEIKVPREITGSAMSLGSLIGYLPGAFLYTVYGNILDTHPGMAGYKIIFSMMTGFAILGFLLSSYLLKSIRNMDSDQAA</sequence>
<keyword evidence="4 7" id="KW-0812">Transmembrane</keyword>
<comment type="subcellular location">
    <subcellularLocation>
        <location evidence="1">Cell membrane</location>
        <topology evidence="1">Multi-pass membrane protein</topology>
    </subcellularLocation>
</comment>
<dbReference type="Pfam" id="PF07690">
    <property type="entry name" value="MFS_1"/>
    <property type="match status" value="1"/>
</dbReference>
<proteinExistence type="predicted"/>
<evidence type="ECO:0000313" key="9">
    <source>
        <dbReference type="EMBL" id="SCZ77640.1"/>
    </source>
</evidence>
<dbReference type="AlphaFoldDB" id="A0A1G5RV90"/>
<feature type="transmembrane region" description="Helical" evidence="7">
    <location>
        <begin position="231"/>
        <end position="253"/>
    </location>
</feature>
<dbReference type="EMBL" id="FMWL01000003">
    <property type="protein sequence ID" value="SCZ77640.1"/>
    <property type="molecule type" value="Genomic_DNA"/>
</dbReference>
<reference evidence="9 10" key="1">
    <citation type="submission" date="2016-10" db="EMBL/GenBank/DDBJ databases">
        <authorList>
            <person name="de Groot N.N."/>
        </authorList>
    </citation>
    <scope>NUCLEOTIDE SEQUENCE [LARGE SCALE GENOMIC DNA]</scope>
    <source>
        <strain evidence="9 10">DSM 2784</strain>
    </source>
</reference>
<feature type="transmembrane region" description="Helical" evidence="7">
    <location>
        <begin position="299"/>
        <end position="318"/>
    </location>
</feature>
<feature type="transmembrane region" description="Helical" evidence="7">
    <location>
        <begin position="397"/>
        <end position="417"/>
    </location>
</feature>
<gene>
    <name evidence="9" type="ORF">SAMN03080599_00838</name>
</gene>
<dbReference type="PANTHER" id="PTHR43124">
    <property type="entry name" value="PURINE EFFLUX PUMP PBUE"/>
    <property type="match status" value="1"/>
</dbReference>
<dbReference type="InterPro" id="IPR050189">
    <property type="entry name" value="MFS_Efflux_Transporters"/>
</dbReference>
<dbReference type="SUPFAM" id="SSF103473">
    <property type="entry name" value="MFS general substrate transporter"/>
    <property type="match status" value="1"/>
</dbReference>
<evidence type="ECO:0000256" key="5">
    <source>
        <dbReference type="ARBA" id="ARBA00022989"/>
    </source>
</evidence>
<keyword evidence="3" id="KW-1003">Cell membrane</keyword>
<keyword evidence="5 7" id="KW-1133">Transmembrane helix</keyword>
<feature type="transmembrane region" description="Helical" evidence="7">
    <location>
        <begin position="108"/>
        <end position="128"/>
    </location>
</feature>
<feature type="transmembrane region" description="Helical" evidence="7">
    <location>
        <begin position="149"/>
        <end position="169"/>
    </location>
</feature>
<dbReference type="Proteomes" id="UP000199208">
    <property type="component" value="Unassembled WGS sequence"/>
</dbReference>
<dbReference type="GO" id="GO:0022857">
    <property type="term" value="F:transmembrane transporter activity"/>
    <property type="evidence" value="ECO:0007669"/>
    <property type="project" value="InterPro"/>
</dbReference>
<feature type="transmembrane region" description="Helical" evidence="7">
    <location>
        <begin position="16"/>
        <end position="34"/>
    </location>
</feature>
<dbReference type="InterPro" id="IPR011701">
    <property type="entry name" value="MFS"/>
</dbReference>
<protein>
    <submittedName>
        <fullName evidence="9">Sugar phosphate permease</fullName>
    </submittedName>
</protein>
<dbReference type="PROSITE" id="PS50850">
    <property type="entry name" value="MFS"/>
    <property type="match status" value="1"/>
</dbReference>